<feature type="transmembrane region" description="Helical" evidence="10">
    <location>
        <begin position="331"/>
        <end position="357"/>
    </location>
</feature>
<evidence type="ECO:0000313" key="13">
    <source>
        <dbReference type="Proteomes" id="UP001311799"/>
    </source>
</evidence>
<keyword evidence="7" id="KW-0406">Ion transport</keyword>
<dbReference type="Gene3D" id="6.10.140.1330">
    <property type="match status" value="1"/>
</dbReference>
<evidence type="ECO:0000256" key="5">
    <source>
        <dbReference type="ARBA" id="ARBA00022989"/>
    </source>
</evidence>
<dbReference type="InterPro" id="IPR018422">
    <property type="entry name" value="Cation/H_exchanger_CPA1"/>
</dbReference>
<comment type="subcellular location">
    <subcellularLocation>
        <location evidence="1">Cell membrane</location>
        <topology evidence="1">Multi-pass membrane protein</topology>
    </subcellularLocation>
</comment>
<dbReference type="Proteomes" id="UP001311799">
    <property type="component" value="Unassembled WGS sequence"/>
</dbReference>
<evidence type="ECO:0000256" key="8">
    <source>
        <dbReference type="ARBA" id="ARBA00023136"/>
    </source>
</evidence>
<keyword evidence="3" id="KW-1003">Cell membrane</keyword>
<sequence length="963" mass="106553">MTDLSAITDLFASGEVGAVPILVGFVSACLLGSALLEWILSVVFVRQPPTTVALFCYGMFLSYICESISLGPLAEGVRIVERTDPNVIFYILLPIFLYESSATLNFHVFSRNLPSSLLLAGPGAILTMVLLAIGIKFITSMNMVVCFLISSVLSATDPVAVIASLHQLNAPEKLASVVDGESLLNDGAAVVFFEVFREVIISGMSSYSHYVWTFIRLAIGGPAVGIVFGFLISIWLRAAQALGGLQVIGVTASVYFVFFIADELHTSGVLATVVFGLFMSAWGPTCFRPKSQESHFHFVKILAHLANHLIFVLSGVVSMRIFRPFWSDGRMWFNLVLVYIAMNLVRGVMVATLFPLLKKVGSDVSFKEAVILIYGGLRGGVSMALAMVFEGDSAVPDSTRSQVAFYIAGAVSLSLLVNGTTVESLYKRLKIYGVQNFRRAFLLKVMEGIDDEYMKAFGELKCHWLFGNNTNALDAANLLVPRLKEGYLDFYGDFHILLTPPAHIFARINVKGIEPNGDDNQKTKNFQIDDTEDGNDDFNNINSIGGSVGRERSRSALVGVDGIDIDERCWNIIATSVKMAKSQPSVDSSARGSLLPSLEDDDVNNNNNEIDETSSIISFIHRKGTTLKNNQNKLDNVSVINGNNNSQTNVNTGSNSNTNIDGCNNNANDNINISININNGDNDNSTVVKEERSLSVSVPAVTKSEEEEELLQVKRHTYDDVTQAVLIDQNGQFTQDNKGRSPTFAPLLMATGSLHTFAEQELLVCNMVFNTCWQSYDLMFRKHVISGTSLLTLKKAINKANHASPEEKMSPFTVEWESIRSDLRVNKKQRFFFNMWQSDFERILHDMEVLFAFINANKDLMKAGGFEVECLLGASLLDSYKRRMIQAKQELQRLRDNYFNYYIFGLVIIATNMLLNVKEQIVSVEVSRGVLLEEDEEKITDILEQQRLALDAYISQGVEAQSI</sequence>
<feature type="transmembrane region" description="Helical" evidence="10">
    <location>
        <begin position="214"/>
        <end position="236"/>
    </location>
</feature>
<keyword evidence="5 10" id="KW-1133">Transmembrane helix</keyword>
<keyword evidence="13" id="KW-1185">Reference proteome</keyword>
<gene>
    <name evidence="12" type="ORF">RS030_18</name>
</gene>
<evidence type="ECO:0000256" key="3">
    <source>
        <dbReference type="ARBA" id="ARBA00022475"/>
    </source>
</evidence>
<evidence type="ECO:0000256" key="1">
    <source>
        <dbReference type="ARBA" id="ARBA00004651"/>
    </source>
</evidence>
<feature type="transmembrane region" description="Helical" evidence="10">
    <location>
        <begin position="299"/>
        <end position="319"/>
    </location>
</feature>
<evidence type="ECO:0000313" key="12">
    <source>
        <dbReference type="EMBL" id="KAK6589603.1"/>
    </source>
</evidence>
<feature type="domain" description="Cation/H+ exchanger transmembrane" evidence="11">
    <location>
        <begin position="36"/>
        <end position="425"/>
    </location>
</feature>
<keyword evidence="2" id="KW-0813">Transport</keyword>
<evidence type="ECO:0000256" key="4">
    <source>
        <dbReference type="ARBA" id="ARBA00022692"/>
    </source>
</evidence>
<dbReference type="EMBL" id="JAWDEY010000011">
    <property type="protein sequence ID" value="KAK6589603.1"/>
    <property type="molecule type" value="Genomic_DNA"/>
</dbReference>
<dbReference type="AlphaFoldDB" id="A0AAV9XYP4"/>
<dbReference type="GO" id="GO:0005886">
    <property type="term" value="C:plasma membrane"/>
    <property type="evidence" value="ECO:0007669"/>
    <property type="project" value="UniProtKB-SubCell"/>
</dbReference>
<keyword evidence="6" id="KW-0915">Sodium</keyword>
<name>A0AAV9XYP4_9CRYT</name>
<feature type="transmembrane region" description="Helical" evidence="10">
    <location>
        <begin position="403"/>
        <end position="422"/>
    </location>
</feature>
<keyword evidence="4 10" id="KW-0812">Transmembrane</keyword>
<dbReference type="GO" id="GO:0015386">
    <property type="term" value="F:potassium:proton antiporter activity"/>
    <property type="evidence" value="ECO:0007669"/>
    <property type="project" value="TreeGrafter"/>
</dbReference>
<evidence type="ECO:0000259" key="11">
    <source>
        <dbReference type="Pfam" id="PF00999"/>
    </source>
</evidence>
<protein>
    <submittedName>
        <fullName evidence="12">Na+ H+ antiporter</fullName>
    </submittedName>
</protein>
<feature type="transmembrane region" description="Helical" evidence="10">
    <location>
        <begin position="898"/>
        <end position="915"/>
    </location>
</feature>
<comment type="caution">
    <text evidence="12">The sequence shown here is derived from an EMBL/GenBank/DDBJ whole genome shotgun (WGS) entry which is preliminary data.</text>
</comment>
<feature type="transmembrane region" description="Helical" evidence="10">
    <location>
        <begin position="87"/>
        <end position="109"/>
    </location>
</feature>
<feature type="transmembrane region" description="Helical" evidence="10">
    <location>
        <begin position="369"/>
        <end position="391"/>
    </location>
</feature>
<feature type="transmembrane region" description="Helical" evidence="10">
    <location>
        <begin position="243"/>
        <end position="261"/>
    </location>
</feature>
<keyword evidence="8 10" id="KW-0472">Membrane</keyword>
<dbReference type="GO" id="GO:0051453">
    <property type="term" value="P:regulation of intracellular pH"/>
    <property type="evidence" value="ECO:0007669"/>
    <property type="project" value="TreeGrafter"/>
</dbReference>
<dbReference type="PANTHER" id="PTHR10110">
    <property type="entry name" value="SODIUM/HYDROGEN EXCHANGER"/>
    <property type="match status" value="1"/>
</dbReference>
<evidence type="ECO:0000256" key="2">
    <source>
        <dbReference type="ARBA" id="ARBA00022448"/>
    </source>
</evidence>
<feature type="transmembrane region" description="Helical" evidence="10">
    <location>
        <begin position="52"/>
        <end position="75"/>
    </location>
</feature>
<keyword evidence="9" id="KW-0739">Sodium transport</keyword>
<organism evidence="12 13">
    <name type="scientific">Cryptosporidium xiaoi</name>
    <dbReference type="NCBI Taxonomy" id="659607"/>
    <lineage>
        <taxon>Eukaryota</taxon>
        <taxon>Sar</taxon>
        <taxon>Alveolata</taxon>
        <taxon>Apicomplexa</taxon>
        <taxon>Conoidasida</taxon>
        <taxon>Coccidia</taxon>
        <taxon>Eucoccidiorida</taxon>
        <taxon>Eimeriorina</taxon>
        <taxon>Cryptosporidiidae</taxon>
        <taxon>Cryptosporidium</taxon>
    </lineage>
</organism>
<evidence type="ECO:0000256" key="7">
    <source>
        <dbReference type="ARBA" id="ARBA00023065"/>
    </source>
</evidence>
<proteinExistence type="predicted"/>
<accession>A0AAV9XYP4</accession>
<feature type="transmembrane region" description="Helical" evidence="10">
    <location>
        <begin position="267"/>
        <end position="287"/>
    </location>
</feature>
<evidence type="ECO:0000256" key="6">
    <source>
        <dbReference type="ARBA" id="ARBA00023053"/>
    </source>
</evidence>
<feature type="transmembrane region" description="Helical" evidence="10">
    <location>
        <begin position="115"/>
        <end position="138"/>
    </location>
</feature>
<feature type="transmembrane region" description="Helical" evidence="10">
    <location>
        <begin position="21"/>
        <end position="40"/>
    </location>
</feature>
<dbReference type="GO" id="GO:0098719">
    <property type="term" value="P:sodium ion import across plasma membrane"/>
    <property type="evidence" value="ECO:0007669"/>
    <property type="project" value="TreeGrafter"/>
</dbReference>
<dbReference type="InterPro" id="IPR006153">
    <property type="entry name" value="Cation/H_exchanger_TM"/>
</dbReference>
<reference evidence="12 13" key="1">
    <citation type="submission" date="2023-10" db="EMBL/GenBank/DDBJ databases">
        <title>Comparative genomics analysis reveals potential genetic determinants of host preference in Cryptosporidium xiaoi.</title>
        <authorList>
            <person name="Xiao L."/>
            <person name="Li J."/>
        </authorList>
    </citation>
    <scope>NUCLEOTIDE SEQUENCE [LARGE SCALE GENOMIC DNA]</scope>
    <source>
        <strain evidence="12 13">52996</strain>
    </source>
</reference>
<dbReference type="Pfam" id="PF00999">
    <property type="entry name" value="Na_H_Exchanger"/>
    <property type="match status" value="1"/>
</dbReference>
<evidence type="ECO:0000256" key="10">
    <source>
        <dbReference type="SAM" id="Phobius"/>
    </source>
</evidence>
<evidence type="ECO:0000256" key="9">
    <source>
        <dbReference type="ARBA" id="ARBA00023201"/>
    </source>
</evidence>
<dbReference type="GO" id="GO:0015385">
    <property type="term" value="F:sodium:proton antiporter activity"/>
    <property type="evidence" value="ECO:0007669"/>
    <property type="project" value="InterPro"/>
</dbReference>
<dbReference type="PANTHER" id="PTHR10110:SF86">
    <property type="entry name" value="SODIUM_HYDROGEN EXCHANGER 7"/>
    <property type="match status" value="1"/>
</dbReference>